<dbReference type="Proteomes" id="UP000320582">
    <property type="component" value="Unassembled WGS sequence"/>
</dbReference>
<evidence type="ECO:0000313" key="1">
    <source>
        <dbReference type="EMBL" id="TQM93161.1"/>
    </source>
</evidence>
<protein>
    <submittedName>
        <fullName evidence="1">Uncharacterized protein</fullName>
    </submittedName>
</protein>
<comment type="caution">
    <text evidence="1">The sequence shown here is derived from an EMBL/GenBank/DDBJ whole genome shotgun (WGS) entry which is preliminary data.</text>
</comment>
<sequence>MQATSKHRWINTAVLESATFVPALPWERAAKRARRIHAAQVAPLRATA</sequence>
<reference evidence="1 2" key="1">
    <citation type="submission" date="2019-06" db="EMBL/GenBank/DDBJ databases">
        <title>Genomic Encyclopedia of Archaeal and Bacterial Type Strains, Phase II (KMG-II): from individual species to whole genera.</title>
        <authorList>
            <person name="Goeker M."/>
        </authorList>
    </citation>
    <scope>NUCLEOTIDE SEQUENCE [LARGE SCALE GENOMIC DNA]</scope>
    <source>
        <strain evidence="1 2">DSM 18423</strain>
    </source>
</reference>
<accession>A0A543KDK2</accession>
<dbReference type="AlphaFoldDB" id="A0A543KDK2"/>
<proteinExistence type="predicted"/>
<name>A0A543KDK2_9RHOB</name>
<keyword evidence="2" id="KW-1185">Reference proteome</keyword>
<dbReference type="RefSeq" id="WP_170207091.1">
    <property type="nucleotide sequence ID" value="NZ_VFPT01000001.1"/>
</dbReference>
<evidence type="ECO:0000313" key="2">
    <source>
        <dbReference type="Proteomes" id="UP000320582"/>
    </source>
</evidence>
<dbReference type="EMBL" id="VFPT01000001">
    <property type="protein sequence ID" value="TQM93161.1"/>
    <property type="molecule type" value="Genomic_DNA"/>
</dbReference>
<gene>
    <name evidence="1" type="ORF">BD293_1789</name>
</gene>
<organism evidence="1 2">
    <name type="scientific">Roseinatronobacter monicus</name>
    <dbReference type="NCBI Taxonomy" id="393481"/>
    <lineage>
        <taxon>Bacteria</taxon>
        <taxon>Pseudomonadati</taxon>
        <taxon>Pseudomonadota</taxon>
        <taxon>Alphaproteobacteria</taxon>
        <taxon>Rhodobacterales</taxon>
        <taxon>Paracoccaceae</taxon>
        <taxon>Roseinatronobacter</taxon>
    </lineage>
</organism>